<proteinExistence type="predicted"/>
<evidence type="ECO:0000313" key="2">
    <source>
        <dbReference type="EMBL" id="SVA79766.1"/>
    </source>
</evidence>
<dbReference type="EMBL" id="UINC01018909">
    <property type="protein sequence ID" value="SVA79766.1"/>
    <property type="molecule type" value="Genomic_DNA"/>
</dbReference>
<dbReference type="PANTHER" id="PTHR20836:SF0">
    <property type="entry name" value="4-HYDROXY-TETRAHYDRODIPICOLINATE REDUCTASE 1, CHLOROPLASTIC-RELATED"/>
    <property type="match status" value="1"/>
</dbReference>
<accession>A0A381YRV3</accession>
<protein>
    <recommendedName>
        <fullName evidence="1">Dihydrodipicolinate reductase C-terminal domain-containing protein</fullName>
    </recommendedName>
</protein>
<gene>
    <name evidence="2" type="ORF">METZ01_LOCUS132620</name>
</gene>
<reference evidence="2" key="1">
    <citation type="submission" date="2018-05" db="EMBL/GenBank/DDBJ databases">
        <authorList>
            <person name="Lanie J.A."/>
            <person name="Ng W.-L."/>
            <person name="Kazmierczak K.M."/>
            <person name="Andrzejewski T.M."/>
            <person name="Davidsen T.M."/>
            <person name="Wayne K.J."/>
            <person name="Tettelin H."/>
            <person name="Glass J.I."/>
            <person name="Rusch D."/>
            <person name="Podicherti R."/>
            <person name="Tsui H.-C.T."/>
            <person name="Winkler M.E."/>
        </authorList>
    </citation>
    <scope>NUCLEOTIDE SEQUENCE</scope>
</reference>
<name>A0A381YRV3_9ZZZZ</name>
<dbReference type="AlphaFoldDB" id="A0A381YRV3"/>
<dbReference type="GO" id="GO:0009089">
    <property type="term" value="P:lysine biosynthetic process via diaminopimelate"/>
    <property type="evidence" value="ECO:0007669"/>
    <property type="project" value="InterPro"/>
</dbReference>
<dbReference type="Pfam" id="PF05173">
    <property type="entry name" value="DapB_C"/>
    <property type="match status" value="1"/>
</dbReference>
<dbReference type="GO" id="GO:0019877">
    <property type="term" value="P:diaminopimelate biosynthetic process"/>
    <property type="evidence" value="ECO:0007669"/>
    <property type="project" value="TreeGrafter"/>
</dbReference>
<sequence>MDEVRELVDKRGATLVHGANLSIGANLFFRIATQAAQLFDAISEHADYDPYIWEHHHRDKVDAPSGTALHLARLVTKTTRGKKTIQAGNPESSIDTEALHVVSLRAGTASGEHTLGFDGATDTVRLTHTAGNREGFAAGALLAAQWVIDRKGCFEFGSVLDEILGDIDDNG</sequence>
<dbReference type="Gene3D" id="3.30.360.10">
    <property type="entry name" value="Dihydrodipicolinate Reductase, domain 2"/>
    <property type="match status" value="1"/>
</dbReference>
<dbReference type="SUPFAM" id="SSF55347">
    <property type="entry name" value="Glyceraldehyde-3-phosphate dehydrogenase-like, C-terminal domain"/>
    <property type="match status" value="1"/>
</dbReference>
<dbReference type="InterPro" id="IPR022663">
    <property type="entry name" value="DapB_C"/>
</dbReference>
<dbReference type="InterPro" id="IPR023940">
    <property type="entry name" value="DHDPR_bac"/>
</dbReference>
<dbReference type="GO" id="GO:0008839">
    <property type="term" value="F:4-hydroxy-tetrahydrodipicolinate reductase"/>
    <property type="evidence" value="ECO:0007669"/>
    <property type="project" value="InterPro"/>
</dbReference>
<evidence type="ECO:0000259" key="1">
    <source>
        <dbReference type="Pfam" id="PF05173"/>
    </source>
</evidence>
<organism evidence="2">
    <name type="scientific">marine metagenome</name>
    <dbReference type="NCBI Taxonomy" id="408172"/>
    <lineage>
        <taxon>unclassified sequences</taxon>
        <taxon>metagenomes</taxon>
        <taxon>ecological metagenomes</taxon>
    </lineage>
</organism>
<dbReference type="PANTHER" id="PTHR20836">
    <property type="entry name" value="DIHYDRODIPICOLINATE REDUCTASE"/>
    <property type="match status" value="1"/>
</dbReference>
<feature type="domain" description="Dihydrodipicolinate reductase C-terminal" evidence="1">
    <location>
        <begin position="24"/>
        <end position="160"/>
    </location>
</feature>
<dbReference type="Gene3D" id="3.40.50.720">
    <property type="entry name" value="NAD(P)-binding Rossmann-like Domain"/>
    <property type="match status" value="1"/>
</dbReference>